<organism evidence="1 2">
    <name type="scientific">Bordetella hinzii OH87 BAL007II</name>
    <dbReference type="NCBI Taxonomy" id="1331262"/>
    <lineage>
        <taxon>Bacteria</taxon>
        <taxon>Pseudomonadati</taxon>
        <taxon>Pseudomonadota</taxon>
        <taxon>Betaproteobacteria</taxon>
        <taxon>Burkholderiales</taxon>
        <taxon>Alcaligenaceae</taxon>
        <taxon>Bordetella</taxon>
    </lineage>
</organism>
<protein>
    <submittedName>
        <fullName evidence="1">Uncharacterized protein</fullName>
    </submittedName>
</protein>
<evidence type="ECO:0000313" key="1">
    <source>
        <dbReference type="EMBL" id="KCB21092.1"/>
    </source>
</evidence>
<evidence type="ECO:0000313" key="2">
    <source>
        <dbReference type="Proteomes" id="UP000025748"/>
    </source>
</evidence>
<proteinExistence type="predicted"/>
<dbReference type="Proteomes" id="UP000025748">
    <property type="component" value="Unassembled WGS sequence"/>
</dbReference>
<keyword evidence="2" id="KW-1185">Reference proteome</keyword>
<dbReference type="EMBL" id="JHEM01000037">
    <property type="protein sequence ID" value="KCB21092.1"/>
    <property type="molecule type" value="Genomic_DNA"/>
</dbReference>
<accession>A0ABR4QUL5</accession>
<sequence>MPAVFFCGRRSIEKASPRGWLFLLACRMRGQRACLARL</sequence>
<name>A0ABR4QUL5_9BORD</name>
<reference evidence="1 2" key="1">
    <citation type="submission" date="2014-03" db="EMBL/GenBank/DDBJ databases">
        <title>Genome sequence of Bordetella hinzii.</title>
        <authorList>
            <person name="Register K."/>
            <person name="Harvill E."/>
            <person name="Goodfield L.L."/>
            <person name="Ivanov Y.V."/>
            <person name="Meyer J.A."/>
            <person name="Muse S.J."/>
            <person name="Jacobs N."/>
            <person name="Bendor L."/>
            <person name="Smallridge W.E."/>
            <person name="Brinkac L.M."/>
            <person name="Sanka R."/>
            <person name="Kim M."/>
            <person name="Losada L."/>
        </authorList>
    </citation>
    <scope>NUCLEOTIDE SEQUENCE [LARGE SCALE GENOMIC DNA]</scope>
    <source>
        <strain evidence="1 2">OH87 BAL007II</strain>
    </source>
</reference>
<comment type="caution">
    <text evidence="1">The sequence shown here is derived from an EMBL/GenBank/DDBJ whole genome shotgun (WGS) entry which is preliminary data.</text>
</comment>
<gene>
    <name evidence="1" type="ORF">L544_0010</name>
</gene>